<keyword evidence="6" id="KW-0472">Membrane</keyword>
<dbReference type="GO" id="GO:0015979">
    <property type="term" value="P:photosynthesis"/>
    <property type="evidence" value="ECO:0007669"/>
    <property type="project" value="UniProtKB-KW"/>
</dbReference>
<keyword evidence="3" id="KW-0042">Antenna complex</keyword>
<dbReference type="PANTHER" id="PTHR34011:SF6">
    <property type="entry name" value="PHYCOBILIPROTEIN APCE"/>
    <property type="match status" value="1"/>
</dbReference>
<dbReference type="PROSITE" id="PS51441">
    <property type="entry name" value="CPCD_LIKE"/>
    <property type="match status" value="1"/>
</dbReference>
<dbReference type="SMART" id="SM01094">
    <property type="entry name" value="CpcD"/>
    <property type="match status" value="1"/>
</dbReference>
<evidence type="ECO:0000256" key="2">
    <source>
        <dbReference type="ARBA" id="ARBA00022531"/>
    </source>
</evidence>
<accession>A0A401ILA9</accession>
<keyword evidence="5" id="KW-0793">Thylakoid</keyword>
<dbReference type="Proteomes" id="UP000287247">
    <property type="component" value="Unassembled WGS sequence"/>
</dbReference>
<dbReference type="AlphaFoldDB" id="A0A401ILA9"/>
<evidence type="ECO:0000313" key="10">
    <source>
        <dbReference type="EMBL" id="GBF82043.1"/>
    </source>
</evidence>
<evidence type="ECO:0000256" key="1">
    <source>
        <dbReference type="ARBA" id="ARBA00004445"/>
    </source>
</evidence>
<feature type="domain" description="PBS-linker" evidence="9">
    <location>
        <begin position="1"/>
        <end position="180"/>
    </location>
</feature>
<dbReference type="InterPro" id="IPR001297">
    <property type="entry name" value="PBS_linker_dom"/>
</dbReference>
<evidence type="ECO:0000256" key="7">
    <source>
        <dbReference type="PROSITE-ProRule" id="PRU00775"/>
    </source>
</evidence>
<organism evidence="10 11">
    <name type="scientific">Aphanothece sacrum FPU1</name>
    <dbReference type="NCBI Taxonomy" id="1920663"/>
    <lineage>
        <taxon>Bacteria</taxon>
        <taxon>Bacillati</taxon>
        <taxon>Cyanobacteriota</taxon>
        <taxon>Cyanophyceae</taxon>
        <taxon>Oscillatoriophycideae</taxon>
        <taxon>Chroococcales</taxon>
        <taxon>Aphanothecaceae</taxon>
        <taxon>Aphanothece</taxon>
    </lineage>
</organism>
<comment type="subcellular location">
    <subcellularLocation>
        <location evidence="1">Cellular thylakoid membrane</location>
        <topology evidence="1">Peripheral membrane protein</topology>
        <orientation evidence="1">Cytoplasmic side</orientation>
    </subcellularLocation>
</comment>
<evidence type="ECO:0000313" key="11">
    <source>
        <dbReference type="Proteomes" id="UP000287247"/>
    </source>
</evidence>
<dbReference type="InterPro" id="IPR038255">
    <property type="entry name" value="PBS_linker_sf"/>
</dbReference>
<dbReference type="RefSeq" id="WP_124976029.1">
    <property type="nucleotide sequence ID" value="NZ_BDQK01000014.1"/>
</dbReference>
<comment type="caution">
    <text evidence="10">The sequence shown here is derived from an EMBL/GenBank/DDBJ whole genome shotgun (WGS) entry which is preliminary data.</text>
</comment>
<dbReference type="PROSITE" id="PS51445">
    <property type="entry name" value="PBS_LINKER"/>
    <property type="match status" value="1"/>
</dbReference>
<evidence type="ECO:0000259" key="8">
    <source>
        <dbReference type="PROSITE" id="PS51441"/>
    </source>
</evidence>
<reference evidence="11" key="1">
    <citation type="submission" date="2017-05" db="EMBL/GenBank/DDBJ databases">
        <title>Physiological properties and genetic analysis related to exopolysaccharide production of fresh-water unicellular cyanobacterium Aphanothece sacrum, Suizenji Nori, that has been cultured as a food source in Japan.</title>
        <authorList>
            <person name="Kanesaki Y."/>
            <person name="Yoshikawa S."/>
            <person name="Ohki K."/>
        </authorList>
    </citation>
    <scope>NUCLEOTIDE SEQUENCE [LARGE SCALE GENOMIC DNA]</scope>
    <source>
        <strain evidence="11">FPU1</strain>
    </source>
</reference>
<keyword evidence="2" id="KW-0602">Photosynthesis</keyword>
<evidence type="ECO:0000256" key="6">
    <source>
        <dbReference type="ARBA" id="ARBA00023136"/>
    </source>
</evidence>
<dbReference type="Pfam" id="PF01383">
    <property type="entry name" value="CpcD"/>
    <property type="match status" value="1"/>
</dbReference>
<dbReference type="PIRSF" id="PIRSF005898">
    <property type="entry name" value="Phycobilisome_CpeC/CpcI"/>
    <property type="match status" value="1"/>
</dbReference>
<protein>
    <submittedName>
        <fullName evidence="10">Phycobilisome linker polypeptide</fullName>
    </submittedName>
</protein>
<sequence>MTSLMAAQRLGFEPFATTSPVELRGKSTEAEAEVSIRAAYRQVLGNEHLMSNERLISAESLLRNGSISVKDFVRAIALSELYRDKFFHSNPQNRFIELNYKHLLGRAPYDQAEIAYHSDLYNQEGYETEVNSYIDSPEYQENFGDSIVPYYRGFTTQRNQKTVGFSRIFQLYRGYASSDRTQGKGNQGILVQEVARNSASPVYIGSTAEILAGVSGGSRGHFYRLRVLQGAISGRSPQVRRSTVEYLVPYEQLSGKLQQINRQGGKVTTITLA</sequence>
<dbReference type="Pfam" id="PF00427">
    <property type="entry name" value="PBS_linker_poly"/>
    <property type="match status" value="1"/>
</dbReference>
<evidence type="ECO:0000256" key="4">
    <source>
        <dbReference type="ARBA" id="ARBA00022738"/>
    </source>
</evidence>
<dbReference type="OrthoDB" id="420396at2"/>
<dbReference type="InterPro" id="IPR016470">
    <property type="entry name" value="Phycobilisome"/>
</dbReference>
<dbReference type="PANTHER" id="PTHR34011">
    <property type="entry name" value="PHYCOBILISOME 32.1 KDA LINKER POLYPEPTIDE, PHYCOCYANIN-ASSOCIATED, ROD 2-RELATED"/>
    <property type="match status" value="1"/>
</dbReference>
<evidence type="ECO:0000256" key="5">
    <source>
        <dbReference type="ARBA" id="ARBA00023078"/>
    </source>
</evidence>
<comment type="similarity">
    <text evidence="7">Belongs to the phycobilisome linker protein family.</text>
</comment>
<dbReference type="EMBL" id="BDQK01000014">
    <property type="protein sequence ID" value="GBF82043.1"/>
    <property type="molecule type" value="Genomic_DNA"/>
</dbReference>
<keyword evidence="4 7" id="KW-0605">Phycobilisome</keyword>
<dbReference type="GO" id="GO:0031676">
    <property type="term" value="C:plasma membrane-derived thylakoid membrane"/>
    <property type="evidence" value="ECO:0007669"/>
    <property type="project" value="UniProtKB-SubCell"/>
</dbReference>
<dbReference type="GO" id="GO:0030089">
    <property type="term" value="C:phycobilisome"/>
    <property type="evidence" value="ECO:0007669"/>
    <property type="project" value="UniProtKB-UniRule"/>
</dbReference>
<proteinExistence type="inferred from homology"/>
<evidence type="ECO:0000256" key="3">
    <source>
        <dbReference type="ARBA" id="ARBA00022549"/>
    </source>
</evidence>
<name>A0A401ILA9_APHSA</name>
<gene>
    <name evidence="10" type="ORF">AsFPU1_3467</name>
</gene>
<keyword evidence="11" id="KW-1185">Reference proteome</keyword>
<dbReference type="InterPro" id="IPR008213">
    <property type="entry name" value="CpcD-like_dom"/>
</dbReference>
<feature type="domain" description="CpcD-like" evidence="8">
    <location>
        <begin position="220"/>
        <end position="273"/>
    </location>
</feature>
<evidence type="ECO:0000259" key="9">
    <source>
        <dbReference type="PROSITE" id="PS51445"/>
    </source>
</evidence>
<dbReference type="Gene3D" id="1.10.3130.20">
    <property type="entry name" value="Phycobilisome linker domain"/>
    <property type="match status" value="1"/>
</dbReference>